<keyword evidence="3" id="KW-1185">Reference proteome</keyword>
<dbReference type="EMBL" id="JACEIK010022186">
    <property type="protein sequence ID" value="MCE5166370.1"/>
    <property type="molecule type" value="Genomic_DNA"/>
</dbReference>
<accession>A0ABS8Y3H2</accession>
<evidence type="ECO:0000256" key="1">
    <source>
        <dbReference type="SAM" id="MobiDB-lite"/>
    </source>
</evidence>
<comment type="caution">
    <text evidence="2">The sequence shown here is derived from an EMBL/GenBank/DDBJ whole genome shotgun (WGS) entry which is preliminary data.</text>
</comment>
<reference evidence="2 3" key="1">
    <citation type="journal article" date="2021" name="BMC Genomics">
        <title>Datura genome reveals duplications of psychoactive alkaloid biosynthetic genes and high mutation rate following tissue culture.</title>
        <authorList>
            <person name="Rajewski A."/>
            <person name="Carter-House D."/>
            <person name="Stajich J."/>
            <person name="Litt A."/>
        </authorList>
    </citation>
    <scope>NUCLEOTIDE SEQUENCE [LARGE SCALE GENOMIC DNA]</scope>
    <source>
        <strain evidence="2">AR-01</strain>
    </source>
</reference>
<gene>
    <name evidence="2" type="ORF">HAX54_018037</name>
</gene>
<evidence type="ECO:0000313" key="2">
    <source>
        <dbReference type="EMBL" id="MCE5166370.1"/>
    </source>
</evidence>
<feature type="compositionally biased region" description="Low complexity" evidence="1">
    <location>
        <begin position="90"/>
        <end position="99"/>
    </location>
</feature>
<proteinExistence type="predicted"/>
<protein>
    <submittedName>
        <fullName evidence="2">Uncharacterized protein</fullName>
    </submittedName>
</protein>
<name>A0ABS8Y3H2_DATST</name>
<evidence type="ECO:0000313" key="3">
    <source>
        <dbReference type="Proteomes" id="UP000823775"/>
    </source>
</evidence>
<feature type="compositionally biased region" description="Polar residues" evidence="1">
    <location>
        <begin position="31"/>
        <end position="58"/>
    </location>
</feature>
<feature type="region of interest" description="Disordered" evidence="1">
    <location>
        <begin position="1"/>
        <end position="99"/>
    </location>
</feature>
<dbReference type="Proteomes" id="UP000823775">
    <property type="component" value="Unassembled WGS sequence"/>
</dbReference>
<sequence>MARDRPRKTSIANTTDAGVRKPQFNKKSDTISRIGQNLAISSVNTGDGKTGVRSNVRTPSPAAMASGGIQSGKTPVTPRDEEDQSKQDGTSVVPTPTAANVTTSHTWASMVGGSISVPDKIVQSSNGFSALDGPGGLCAEGIEDMEIELCREENSVGIPSQHQLYK</sequence>
<organism evidence="2 3">
    <name type="scientific">Datura stramonium</name>
    <name type="common">Jimsonweed</name>
    <name type="synonym">Common thornapple</name>
    <dbReference type="NCBI Taxonomy" id="4076"/>
    <lineage>
        <taxon>Eukaryota</taxon>
        <taxon>Viridiplantae</taxon>
        <taxon>Streptophyta</taxon>
        <taxon>Embryophyta</taxon>
        <taxon>Tracheophyta</taxon>
        <taxon>Spermatophyta</taxon>
        <taxon>Magnoliopsida</taxon>
        <taxon>eudicotyledons</taxon>
        <taxon>Gunneridae</taxon>
        <taxon>Pentapetalae</taxon>
        <taxon>asterids</taxon>
        <taxon>lamiids</taxon>
        <taxon>Solanales</taxon>
        <taxon>Solanaceae</taxon>
        <taxon>Solanoideae</taxon>
        <taxon>Datureae</taxon>
        <taxon>Datura</taxon>
    </lineage>
</organism>